<gene>
    <name evidence="1" type="ORF">RRG08_005994</name>
</gene>
<protein>
    <submittedName>
        <fullName evidence="1">Uncharacterized protein</fullName>
    </submittedName>
</protein>
<reference evidence="1" key="1">
    <citation type="journal article" date="2023" name="G3 (Bethesda)">
        <title>A reference genome for the long-term kleptoplast-retaining sea slug Elysia crispata morphotype clarki.</title>
        <authorList>
            <person name="Eastman K.E."/>
            <person name="Pendleton A.L."/>
            <person name="Shaikh M.A."/>
            <person name="Suttiyut T."/>
            <person name="Ogas R."/>
            <person name="Tomko P."/>
            <person name="Gavelis G."/>
            <person name="Widhalm J.R."/>
            <person name="Wisecaver J.H."/>
        </authorList>
    </citation>
    <scope>NUCLEOTIDE SEQUENCE</scope>
    <source>
        <strain evidence="1">ECLA1</strain>
    </source>
</reference>
<name>A0AAE0XUX4_9GAST</name>
<sequence>MVPGLLLNGQRHEVIICSAVVQTSVMSVKTSVMSVKVRSAQYGQGHKKTSVMSVKVRSAQYGQGHKKDDQLNLQAVSVLPNTARDGPGYGGSITYVY</sequence>
<dbReference type="AlphaFoldDB" id="A0AAE0XUX4"/>
<dbReference type="EMBL" id="JAWDGP010007559">
    <property type="protein sequence ID" value="KAK3713557.1"/>
    <property type="molecule type" value="Genomic_DNA"/>
</dbReference>
<proteinExistence type="predicted"/>
<keyword evidence="2" id="KW-1185">Reference proteome</keyword>
<evidence type="ECO:0000313" key="2">
    <source>
        <dbReference type="Proteomes" id="UP001283361"/>
    </source>
</evidence>
<organism evidence="1 2">
    <name type="scientific">Elysia crispata</name>
    <name type="common">lettuce slug</name>
    <dbReference type="NCBI Taxonomy" id="231223"/>
    <lineage>
        <taxon>Eukaryota</taxon>
        <taxon>Metazoa</taxon>
        <taxon>Spiralia</taxon>
        <taxon>Lophotrochozoa</taxon>
        <taxon>Mollusca</taxon>
        <taxon>Gastropoda</taxon>
        <taxon>Heterobranchia</taxon>
        <taxon>Euthyneura</taxon>
        <taxon>Panpulmonata</taxon>
        <taxon>Sacoglossa</taxon>
        <taxon>Placobranchoidea</taxon>
        <taxon>Plakobranchidae</taxon>
        <taxon>Elysia</taxon>
    </lineage>
</organism>
<evidence type="ECO:0000313" key="1">
    <source>
        <dbReference type="EMBL" id="KAK3713557.1"/>
    </source>
</evidence>
<dbReference type="Proteomes" id="UP001283361">
    <property type="component" value="Unassembled WGS sequence"/>
</dbReference>
<comment type="caution">
    <text evidence="1">The sequence shown here is derived from an EMBL/GenBank/DDBJ whole genome shotgun (WGS) entry which is preliminary data.</text>
</comment>
<accession>A0AAE0XUX4</accession>